<dbReference type="OrthoDB" id="2157866at2759"/>
<dbReference type="PANTHER" id="PTHR12752:SF2">
    <property type="entry name" value="PDZ AND PLECKSTRIN HOMOLOGY DOMAINS 1"/>
    <property type="match status" value="1"/>
</dbReference>
<dbReference type="GeneID" id="118499499"/>
<feature type="region of interest" description="Disordered" evidence="1">
    <location>
        <begin position="104"/>
        <end position="181"/>
    </location>
</feature>
<sequence length="1327" mass="149252">MHKIKYGNQILDLDNPDKSKVEQDEVIKSLFHFLAFQNTYLHLIHVSFRAEKSIKALPRTVKIEDHQLLKMRRKRRKAYKKWKLLNPTICEPQPANQACQKTVKDHEKEIKGDTSEAVFHHTGALGKSKENGEEHTSASMNEKQSSFFLPKDKKRPPSESNIRREKENDDSPPPISHQPKKVLPVVMFNDCGETLSGKIPLQDFPNTVESFRQERGKTITQVKCGDFNVQVTQKNRLFCKTEMQFPTKKRCPKCHQYYPARCIQRCYSSRSHSSKYKTILIEEIKSEPPSKYKEETARTESPSLEVSIVGKGIKVKYMSKKQNITINIIHPKIGGKTAKYRSVSSDHTTKECPRLSVQSGIRLPEKWQLEDKLQSSVGRRVSSPIVLAAHKEEKHDTAVVSLCSTPKRKKEPDTLSSVLGDCELESATSQQKAFKIGQSMPETCFFEAETLLKNVFHTTHDTLKTRSLSETDLSKMPFEDPKNVDRDRKINFDIPENTTADLYTQQSTEGINYSPCTITNIFPAQNGKDSDFYSSSSLNAKHIGEKAANIYCKGSKIAPAKYCENSNSKSFPSSQNTVMPPTPFCPSHWATRYSKPKESPGNTFSFAHCAGFVIDFEDEQVDVTDRNSNKATLHSDCLTNVQQVLETKSTQYPIPSLASSSGLAAGSPLSRSSHSSVQWGQTESQATHAETTASSNTKVSGMTSITDELEQRLIIQSDKEGTVDSNCPMGMKNLKESPSFLGNVERDKFLMRPVVKNTCHRDFETLSNENHDEVCFQMDFPPNTAEFSSAGCTADNLFLIEKPMAGDADQYSNQDEINPGLTSFKQEAAECQRIASIRPNCEGDKNDPQENCYHQIDILLSPQKQKALKDWNLEINSILKLPPELAPRGTRASDGSQEEAIDQWARRRQQFKDGKRCSSAGGSSFASNITEGSITSEDGCSVDLGFRVDIEEKCFYTENFHSAAWVFQGDDGNPEDSPRCLSKKPRPVAVRERTVRLFKRTGDYPWGFRIQFSKPIVVTEVDTNSAAEEAGLQIGDVVLAINGTKVTSVEHAEAVHLARKGPDVLTLVVGSDISRCPNTPWPACRGYLHKRTHSGLVKGWRKRWFVLKHDGCLRYYRHKKDEGKCPPLGAITLAGAEVNTDSSLGKPFVFSCVPQSGNRTFCLCATSNQEMKRWLEAMNKAVHPVRQNHVWEDVTLHNSSLPPLAIKSPECLGLLHQLDRSTDSWVQHYCILKDGCLYFYASIRSTQASGGLYLQGYKVNEQTLSFKQSVIELKPPSEEFQTFYFCAENNAENQRWITALKTSIKKWLPLHQAIQDFISGPLEETRM</sequence>
<dbReference type="SUPFAM" id="SSF50156">
    <property type="entry name" value="PDZ domain-like"/>
    <property type="match status" value="1"/>
</dbReference>
<dbReference type="SMART" id="SM00228">
    <property type="entry name" value="PDZ"/>
    <property type="match status" value="1"/>
</dbReference>
<evidence type="ECO:0000259" key="2">
    <source>
        <dbReference type="PROSITE" id="PS50003"/>
    </source>
</evidence>
<dbReference type="KEGG" id="pdic:118499499"/>
<dbReference type="PROSITE" id="PS50003">
    <property type="entry name" value="PH_DOMAIN"/>
    <property type="match status" value="2"/>
</dbReference>
<organism evidence="4 5">
    <name type="scientific">Phyllostomus discolor</name>
    <name type="common">pale spear-nosed bat</name>
    <dbReference type="NCBI Taxonomy" id="89673"/>
    <lineage>
        <taxon>Eukaryota</taxon>
        <taxon>Metazoa</taxon>
        <taxon>Chordata</taxon>
        <taxon>Craniata</taxon>
        <taxon>Vertebrata</taxon>
        <taxon>Euteleostomi</taxon>
        <taxon>Mammalia</taxon>
        <taxon>Eutheria</taxon>
        <taxon>Laurasiatheria</taxon>
        <taxon>Chiroptera</taxon>
        <taxon>Yangochiroptera</taxon>
        <taxon>Phyllostomidae</taxon>
        <taxon>Phyllostominae</taxon>
        <taxon>Phyllostomus</taxon>
    </lineage>
</organism>
<feature type="compositionally biased region" description="Basic and acidic residues" evidence="1">
    <location>
        <begin position="104"/>
        <end position="114"/>
    </location>
</feature>
<feature type="compositionally biased region" description="Polar residues" evidence="1">
    <location>
        <begin position="674"/>
        <end position="702"/>
    </location>
</feature>
<dbReference type="PANTHER" id="PTHR12752">
    <property type="entry name" value="PHOSPHOINOSITOL 3-PHOSPHATE-BINDING PROTEIN"/>
    <property type="match status" value="1"/>
</dbReference>
<feature type="domain" description="PDZ" evidence="3">
    <location>
        <begin position="994"/>
        <end position="1069"/>
    </location>
</feature>
<dbReference type="InterPro" id="IPR001478">
    <property type="entry name" value="PDZ"/>
</dbReference>
<dbReference type="SMART" id="SM00233">
    <property type="entry name" value="PH"/>
    <property type="match status" value="2"/>
</dbReference>
<feature type="compositionally biased region" description="Polar residues" evidence="1">
    <location>
        <begin position="137"/>
        <end position="147"/>
    </location>
</feature>
<feature type="domain" description="PH" evidence="2">
    <location>
        <begin position="1208"/>
        <end position="1305"/>
    </location>
</feature>
<reference evidence="5" key="1">
    <citation type="submission" date="2025-08" db="UniProtKB">
        <authorList>
            <consortium name="RefSeq"/>
        </authorList>
    </citation>
    <scope>IDENTIFICATION</scope>
    <source>
        <tissue evidence="5">Muscle</tissue>
    </source>
</reference>
<dbReference type="InterPro" id="IPR001849">
    <property type="entry name" value="PH_domain"/>
</dbReference>
<dbReference type="SUPFAM" id="SSF50729">
    <property type="entry name" value="PH domain-like"/>
    <property type="match status" value="2"/>
</dbReference>
<feature type="compositionally biased region" description="Basic and acidic residues" evidence="1">
    <location>
        <begin position="127"/>
        <end position="136"/>
    </location>
</feature>
<dbReference type="Gene3D" id="2.30.42.10">
    <property type="match status" value="1"/>
</dbReference>
<evidence type="ECO:0000313" key="4">
    <source>
        <dbReference type="Proteomes" id="UP000504628"/>
    </source>
</evidence>
<proteinExistence type="predicted"/>
<feature type="compositionally biased region" description="Basic and acidic residues" evidence="1">
    <location>
        <begin position="155"/>
        <end position="169"/>
    </location>
</feature>
<dbReference type="InterPro" id="IPR011993">
    <property type="entry name" value="PH-like_dom_sf"/>
</dbReference>
<feature type="region of interest" description="Disordered" evidence="1">
    <location>
        <begin position="660"/>
        <end position="702"/>
    </location>
</feature>
<protein>
    <submittedName>
        <fullName evidence="5">Uncharacterized protein LOC118499499 isoform X1</fullName>
    </submittedName>
</protein>
<evidence type="ECO:0000313" key="5">
    <source>
        <dbReference type="RefSeq" id="XP_035876510.1"/>
    </source>
</evidence>
<dbReference type="Pfam" id="PF00169">
    <property type="entry name" value="PH"/>
    <property type="match status" value="2"/>
</dbReference>
<dbReference type="InParanoid" id="A0A7E6DB26"/>
<name>A0A7E6DB26_9CHIR</name>
<keyword evidence="4" id="KW-1185">Reference proteome</keyword>
<feature type="compositionally biased region" description="Low complexity" evidence="1">
    <location>
        <begin position="660"/>
        <end position="673"/>
    </location>
</feature>
<evidence type="ECO:0000256" key="1">
    <source>
        <dbReference type="SAM" id="MobiDB-lite"/>
    </source>
</evidence>
<accession>A0A7E6DB26</accession>
<dbReference type="RefSeq" id="XP_035876510.1">
    <property type="nucleotide sequence ID" value="XM_036020617.1"/>
</dbReference>
<gene>
    <name evidence="5" type="primary">LOC118499499</name>
</gene>
<dbReference type="PROSITE" id="PS50106">
    <property type="entry name" value="PDZ"/>
    <property type="match status" value="1"/>
</dbReference>
<dbReference type="InterPro" id="IPR036034">
    <property type="entry name" value="PDZ_sf"/>
</dbReference>
<dbReference type="Proteomes" id="UP000504628">
    <property type="component" value="Chromosome 3"/>
</dbReference>
<evidence type="ECO:0000259" key="3">
    <source>
        <dbReference type="PROSITE" id="PS50106"/>
    </source>
</evidence>
<feature type="domain" description="PH" evidence="2">
    <location>
        <begin position="1081"/>
        <end position="1183"/>
    </location>
</feature>
<dbReference type="Gene3D" id="2.30.29.30">
    <property type="entry name" value="Pleckstrin-homology domain (PH domain)/Phosphotyrosine-binding domain (PTB)"/>
    <property type="match status" value="2"/>
</dbReference>
<dbReference type="Pfam" id="PF00595">
    <property type="entry name" value="PDZ"/>
    <property type="match status" value="1"/>
</dbReference>